<dbReference type="STRING" id="444597.BST26_07610"/>
<dbReference type="InterPro" id="IPR028974">
    <property type="entry name" value="TSP_type-3_rpt"/>
</dbReference>
<gene>
    <name evidence="1" type="ORF">BST26_07610</name>
</gene>
<name>A0A1X0DH53_9MYCO</name>
<organism evidence="1 2">
    <name type="scientific">Mycolicibacterium insubricum</name>
    <dbReference type="NCBI Taxonomy" id="444597"/>
    <lineage>
        <taxon>Bacteria</taxon>
        <taxon>Bacillati</taxon>
        <taxon>Actinomycetota</taxon>
        <taxon>Actinomycetes</taxon>
        <taxon>Mycobacteriales</taxon>
        <taxon>Mycobacteriaceae</taxon>
        <taxon>Mycolicibacterium</taxon>
    </lineage>
</organism>
<comment type="caution">
    <text evidence="1">The sequence shown here is derived from an EMBL/GenBank/DDBJ whole genome shotgun (WGS) entry which is preliminary data.</text>
</comment>
<keyword evidence="2" id="KW-1185">Reference proteome</keyword>
<reference evidence="1 2" key="1">
    <citation type="submission" date="2016-12" db="EMBL/GenBank/DDBJ databases">
        <title>The new phylogeny of genus Mycobacterium.</title>
        <authorList>
            <person name="Tortoli E."/>
            <person name="Trovato A."/>
            <person name="Cirillo D.M."/>
        </authorList>
    </citation>
    <scope>NUCLEOTIDE SEQUENCE [LARGE SCALE GENOMIC DNA]</scope>
    <source>
        <strain evidence="1 2">DSM 45130</strain>
    </source>
</reference>
<dbReference type="RefSeq" id="WP_083030168.1">
    <property type="nucleotide sequence ID" value="NZ_AP022618.1"/>
</dbReference>
<dbReference type="Proteomes" id="UP000192801">
    <property type="component" value="Unassembled WGS sequence"/>
</dbReference>
<proteinExistence type="predicted"/>
<dbReference type="AlphaFoldDB" id="A0A1X0DH53"/>
<dbReference type="EMBL" id="MVHS01000012">
    <property type="protein sequence ID" value="ORA71637.1"/>
    <property type="molecule type" value="Genomic_DNA"/>
</dbReference>
<protein>
    <submittedName>
        <fullName evidence="1">Pullulanase</fullName>
    </submittedName>
</protein>
<accession>A0A1X0DH53</accession>
<evidence type="ECO:0000313" key="1">
    <source>
        <dbReference type="EMBL" id="ORA71637.1"/>
    </source>
</evidence>
<dbReference type="GO" id="GO:0005509">
    <property type="term" value="F:calcium ion binding"/>
    <property type="evidence" value="ECO:0007669"/>
    <property type="project" value="InterPro"/>
</dbReference>
<dbReference type="SUPFAM" id="SSF103647">
    <property type="entry name" value="TSP type-3 repeat"/>
    <property type="match status" value="1"/>
</dbReference>
<evidence type="ECO:0000313" key="2">
    <source>
        <dbReference type="Proteomes" id="UP000192801"/>
    </source>
</evidence>
<sequence length="172" mass="17629">MDYCLGSDDGTAAIFDAAPDIDTNGDGILDAVGLDLDGDGLRDDVLLDLDGDGLADHAGYDVDGSAPRWCTDDGSGTWALAAEPVVRGSPLRWTGLDGSSHEDVGPVDVDGDGRAGERLFDDDGDGLADRIAGTAEDGSAFGFLDTDGDGRWDLKFVDVDGDGTADFAGPVS</sequence>